<comment type="cofactor">
    <cofactor evidence="6">
        <name>Mg(2+)</name>
        <dbReference type="ChEBI" id="CHEBI:18420"/>
    </cofactor>
    <cofactor evidence="6">
        <name>Mn(2+)</name>
        <dbReference type="ChEBI" id="CHEBI:29035"/>
    </cofactor>
    <text evidence="6">Probably binds two magnesium or manganese ions per subunit.</text>
</comment>
<comment type="caution">
    <text evidence="9">The sequence shown here is derived from an EMBL/GenBank/DDBJ whole genome shotgun (WGS) entry which is preliminary data.</text>
</comment>
<dbReference type="GO" id="GO:0008311">
    <property type="term" value="F:double-stranded DNA 3'-5' DNA exonuclease activity"/>
    <property type="evidence" value="ECO:0007669"/>
    <property type="project" value="UniProtKB-EC"/>
</dbReference>
<dbReference type="FunFam" id="3.60.10.10:FF:000026">
    <property type="entry name" value="Exodeoxyribonuclease III"/>
    <property type="match status" value="1"/>
</dbReference>
<feature type="binding site" evidence="6">
    <location>
        <position position="8"/>
    </location>
    <ligand>
        <name>Mg(2+)</name>
        <dbReference type="ChEBI" id="CHEBI:18420"/>
        <label>1</label>
    </ligand>
</feature>
<evidence type="ECO:0000256" key="3">
    <source>
        <dbReference type="ARBA" id="ARBA00022801"/>
    </source>
</evidence>
<dbReference type="InterPro" id="IPR004808">
    <property type="entry name" value="AP_endonuc_1"/>
</dbReference>
<keyword evidence="3 9" id="KW-0378">Hydrolase</keyword>
<dbReference type="PANTHER" id="PTHR22748:SF6">
    <property type="entry name" value="DNA-(APURINIC OR APYRIMIDINIC SITE) ENDONUCLEASE"/>
    <property type="match status" value="1"/>
</dbReference>
<evidence type="ECO:0000256" key="4">
    <source>
        <dbReference type="ARBA" id="ARBA00022842"/>
    </source>
</evidence>
<keyword evidence="4 6" id="KW-0460">Magnesium</keyword>
<dbReference type="InterPro" id="IPR005135">
    <property type="entry name" value="Endo/exonuclease/phosphatase"/>
</dbReference>
<evidence type="ECO:0000259" key="8">
    <source>
        <dbReference type="Pfam" id="PF03372"/>
    </source>
</evidence>
<feature type="active site" evidence="5">
    <location>
        <position position="109"/>
    </location>
</feature>
<dbReference type="NCBIfam" id="TIGR00633">
    <property type="entry name" value="xth"/>
    <property type="match status" value="1"/>
</dbReference>
<dbReference type="Gene3D" id="3.60.10.10">
    <property type="entry name" value="Endonuclease/exonuclease/phosphatase"/>
    <property type="match status" value="1"/>
</dbReference>
<feature type="binding site" evidence="6">
    <location>
        <position position="36"/>
    </location>
    <ligand>
        <name>Mg(2+)</name>
        <dbReference type="ChEBI" id="CHEBI:18420"/>
        <label>1</label>
    </ligand>
</feature>
<dbReference type="RefSeq" id="WP_119786544.1">
    <property type="nucleotide sequence ID" value="NZ_QYUQ01000002.1"/>
</dbReference>
<keyword evidence="6" id="KW-0464">Manganese</keyword>
<dbReference type="AlphaFoldDB" id="A0A3A3G5U8"/>
<organism evidence="9 10">
    <name type="scientific">Noviherbaspirillum sedimenti</name>
    <dbReference type="NCBI Taxonomy" id="2320865"/>
    <lineage>
        <taxon>Bacteria</taxon>
        <taxon>Pseudomonadati</taxon>
        <taxon>Pseudomonadota</taxon>
        <taxon>Betaproteobacteria</taxon>
        <taxon>Burkholderiales</taxon>
        <taxon>Oxalobacteraceae</taxon>
        <taxon>Noviherbaspirillum</taxon>
    </lineage>
</organism>
<sequence>MIKIISANLNGIRSAAKKGFFDWMAAQQADFVCVQELKAQAGDMTEAFLTPPGYVGHFHYAEKKGYSGTGVYSRTQPDAVITGFGVPEFDAEGRYVQCDFGNLSVVSVYCPSGSSSPERQLAKFRFMEAFLPHLAALRASGREVVICGDWNIAHQEIDLKNWKSNQKNSGFLPEERAWLSRVFDEVGLVDAYRLLHPATTGDAYTWWSNRGQAWAKNVGWRIDYHVATENIAASARQAAIYKEERFSDHAPLTLHYDWHIQALPA</sequence>
<protein>
    <submittedName>
        <fullName evidence="9">Exodeoxyribonuclease III</fullName>
        <ecNumber evidence="9">3.1.11.2</ecNumber>
    </submittedName>
</protein>
<feature type="site" description="Important for catalytic activity" evidence="7">
    <location>
        <position position="223"/>
    </location>
</feature>
<accession>A0A3A3G5U8</accession>
<evidence type="ECO:0000313" key="9">
    <source>
        <dbReference type="EMBL" id="RJG03045.1"/>
    </source>
</evidence>
<feature type="site" description="Transition state stabilizer" evidence="7">
    <location>
        <position position="151"/>
    </location>
</feature>
<dbReference type="GO" id="GO:0003677">
    <property type="term" value="F:DNA binding"/>
    <property type="evidence" value="ECO:0007669"/>
    <property type="project" value="InterPro"/>
</dbReference>
<dbReference type="SUPFAM" id="SSF56219">
    <property type="entry name" value="DNase I-like"/>
    <property type="match status" value="1"/>
</dbReference>
<dbReference type="OrthoDB" id="9803914at2"/>
<evidence type="ECO:0000256" key="1">
    <source>
        <dbReference type="ARBA" id="ARBA00007092"/>
    </source>
</evidence>
<keyword evidence="10" id="KW-1185">Reference proteome</keyword>
<keyword evidence="2 6" id="KW-0479">Metal-binding</keyword>
<dbReference type="GO" id="GO:0006284">
    <property type="term" value="P:base-excision repair"/>
    <property type="evidence" value="ECO:0007669"/>
    <property type="project" value="TreeGrafter"/>
</dbReference>
<dbReference type="GO" id="GO:0046872">
    <property type="term" value="F:metal ion binding"/>
    <property type="evidence" value="ECO:0007669"/>
    <property type="project" value="UniProtKB-KW"/>
</dbReference>
<dbReference type="PROSITE" id="PS51435">
    <property type="entry name" value="AP_NUCLEASE_F1_4"/>
    <property type="match status" value="1"/>
</dbReference>
<name>A0A3A3G5U8_9BURK</name>
<dbReference type="InterPro" id="IPR036691">
    <property type="entry name" value="Endo/exonu/phosph_ase_sf"/>
</dbReference>
<dbReference type="Pfam" id="PF03372">
    <property type="entry name" value="Exo_endo_phos"/>
    <property type="match status" value="1"/>
</dbReference>
<feature type="binding site" evidence="6">
    <location>
        <position position="248"/>
    </location>
    <ligand>
        <name>Mg(2+)</name>
        <dbReference type="ChEBI" id="CHEBI:18420"/>
        <label>1</label>
    </ligand>
</feature>
<feature type="binding site" evidence="6">
    <location>
        <position position="151"/>
    </location>
    <ligand>
        <name>Mg(2+)</name>
        <dbReference type="ChEBI" id="CHEBI:18420"/>
        <label>1</label>
    </ligand>
</feature>
<dbReference type="Proteomes" id="UP000266327">
    <property type="component" value="Unassembled WGS sequence"/>
</dbReference>
<dbReference type="PANTHER" id="PTHR22748">
    <property type="entry name" value="AP ENDONUCLEASE"/>
    <property type="match status" value="1"/>
</dbReference>
<reference evidence="10" key="1">
    <citation type="submission" date="2018-09" db="EMBL/GenBank/DDBJ databases">
        <authorList>
            <person name="Zhu H."/>
        </authorList>
    </citation>
    <scope>NUCLEOTIDE SEQUENCE [LARGE SCALE GENOMIC DNA]</scope>
    <source>
        <strain evidence="10">K1S02-23</strain>
    </source>
</reference>
<evidence type="ECO:0000256" key="5">
    <source>
        <dbReference type="PIRSR" id="PIRSR604808-1"/>
    </source>
</evidence>
<evidence type="ECO:0000256" key="7">
    <source>
        <dbReference type="PIRSR" id="PIRSR604808-3"/>
    </source>
</evidence>
<evidence type="ECO:0000313" key="10">
    <source>
        <dbReference type="Proteomes" id="UP000266327"/>
    </source>
</evidence>
<dbReference type="GO" id="GO:0008081">
    <property type="term" value="F:phosphoric diester hydrolase activity"/>
    <property type="evidence" value="ECO:0007669"/>
    <property type="project" value="TreeGrafter"/>
</dbReference>
<proteinExistence type="inferred from homology"/>
<dbReference type="NCBIfam" id="TIGR00195">
    <property type="entry name" value="exoDNase_III"/>
    <property type="match status" value="1"/>
</dbReference>
<feature type="binding site" evidence="6">
    <location>
        <position position="149"/>
    </location>
    <ligand>
        <name>Mg(2+)</name>
        <dbReference type="ChEBI" id="CHEBI:18420"/>
        <label>1</label>
    </ligand>
</feature>
<feature type="binding site" evidence="6">
    <location>
        <position position="249"/>
    </location>
    <ligand>
        <name>Mg(2+)</name>
        <dbReference type="ChEBI" id="CHEBI:18420"/>
        <label>1</label>
    </ligand>
</feature>
<dbReference type="EMBL" id="QYUQ01000002">
    <property type="protein sequence ID" value="RJG03045.1"/>
    <property type="molecule type" value="Genomic_DNA"/>
</dbReference>
<feature type="active site" description="Proton acceptor" evidence="5">
    <location>
        <position position="249"/>
    </location>
</feature>
<comment type="similarity">
    <text evidence="1">Belongs to the DNA repair enzymes AP/ExoA family.</text>
</comment>
<evidence type="ECO:0000256" key="6">
    <source>
        <dbReference type="PIRSR" id="PIRSR604808-2"/>
    </source>
</evidence>
<dbReference type="GO" id="GO:0003906">
    <property type="term" value="F:DNA-(apurinic or apyrimidinic site) endonuclease activity"/>
    <property type="evidence" value="ECO:0007669"/>
    <property type="project" value="TreeGrafter"/>
</dbReference>
<dbReference type="InterPro" id="IPR020847">
    <property type="entry name" value="AP_endonuclease_F1_BS"/>
</dbReference>
<dbReference type="CDD" id="cd10281">
    <property type="entry name" value="Nape_like_AP-endo"/>
    <property type="match status" value="1"/>
</dbReference>
<feature type="domain" description="Endonuclease/exonuclease/phosphatase" evidence="8">
    <location>
        <begin position="5"/>
        <end position="249"/>
    </location>
</feature>
<dbReference type="PROSITE" id="PS00726">
    <property type="entry name" value="AP_NUCLEASE_F1_1"/>
    <property type="match status" value="1"/>
</dbReference>
<feature type="site" description="Interaction with DNA substrate" evidence="7">
    <location>
        <position position="249"/>
    </location>
</feature>
<gene>
    <name evidence="9" type="primary">xth</name>
    <name evidence="9" type="ORF">D3878_16885</name>
</gene>
<feature type="active site" description="Proton donor/acceptor" evidence="5">
    <location>
        <position position="149"/>
    </location>
</feature>
<dbReference type="EC" id="3.1.11.2" evidence="9"/>
<evidence type="ECO:0000256" key="2">
    <source>
        <dbReference type="ARBA" id="ARBA00022723"/>
    </source>
</evidence>